<dbReference type="InterPro" id="IPR038157">
    <property type="entry name" value="FeoA_core_dom"/>
</dbReference>
<dbReference type="EMBL" id="BMGS01000005">
    <property type="protein sequence ID" value="GGG46157.1"/>
    <property type="molecule type" value="Genomic_DNA"/>
</dbReference>
<dbReference type="InterPro" id="IPR052713">
    <property type="entry name" value="FeoA"/>
</dbReference>
<name>A0ABQ1WV84_9BACT</name>
<dbReference type="SMART" id="SM00899">
    <property type="entry name" value="FeoA"/>
    <property type="match status" value="1"/>
</dbReference>
<dbReference type="PANTHER" id="PTHR42954:SF2">
    <property type="entry name" value="FE(2+) TRANSPORT PROTEIN A"/>
    <property type="match status" value="1"/>
</dbReference>
<evidence type="ECO:0000256" key="2">
    <source>
        <dbReference type="SAM" id="MobiDB-lite"/>
    </source>
</evidence>
<dbReference type="SUPFAM" id="SSF50037">
    <property type="entry name" value="C-terminal domain of transcriptional repressors"/>
    <property type="match status" value="1"/>
</dbReference>
<keyword evidence="1" id="KW-0408">Iron</keyword>
<proteinExistence type="predicted"/>
<keyword evidence="5" id="KW-1185">Reference proteome</keyword>
<accession>A0ABQ1WV84</accession>
<dbReference type="Gene3D" id="2.30.30.90">
    <property type="match status" value="1"/>
</dbReference>
<evidence type="ECO:0000313" key="4">
    <source>
        <dbReference type="EMBL" id="GGG46157.1"/>
    </source>
</evidence>
<dbReference type="Proteomes" id="UP000601361">
    <property type="component" value="Unassembled WGS sequence"/>
</dbReference>
<dbReference type="InterPro" id="IPR007167">
    <property type="entry name" value="Fe-transptr_FeoA-like"/>
</dbReference>
<gene>
    <name evidence="4" type="ORF">GCM10011378_22970</name>
</gene>
<dbReference type="PANTHER" id="PTHR42954">
    <property type="entry name" value="FE(2+) TRANSPORT PROTEIN A"/>
    <property type="match status" value="1"/>
</dbReference>
<evidence type="ECO:0000256" key="1">
    <source>
        <dbReference type="ARBA" id="ARBA00023004"/>
    </source>
</evidence>
<protein>
    <recommendedName>
        <fullName evidence="3">Ferrous iron transporter FeoA-like domain-containing protein</fullName>
    </recommendedName>
</protein>
<sequence length="98" mass="10534">MFEVNLNNPPVSKRQPQTPTPAAPRSVKDLQLGESGTICCLKDPEMALKLLEMGCIPGTQVRLNSRAPLGCPITLVVGDMADYTLSLRVSEAATILLK</sequence>
<evidence type="ECO:0000259" key="3">
    <source>
        <dbReference type="SMART" id="SM00899"/>
    </source>
</evidence>
<evidence type="ECO:0000313" key="5">
    <source>
        <dbReference type="Proteomes" id="UP000601361"/>
    </source>
</evidence>
<dbReference type="Pfam" id="PF04023">
    <property type="entry name" value="FeoA"/>
    <property type="match status" value="1"/>
</dbReference>
<feature type="domain" description="Ferrous iron transporter FeoA-like" evidence="3">
    <location>
        <begin position="25"/>
        <end position="98"/>
    </location>
</feature>
<dbReference type="InterPro" id="IPR008988">
    <property type="entry name" value="Transcriptional_repressor_C"/>
</dbReference>
<organism evidence="4 5">
    <name type="scientific">Hymenobacter glacieicola</name>
    <dbReference type="NCBI Taxonomy" id="1562124"/>
    <lineage>
        <taxon>Bacteria</taxon>
        <taxon>Pseudomonadati</taxon>
        <taxon>Bacteroidota</taxon>
        <taxon>Cytophagia</taxon>
        <taxon>Cytophagales</taxon>
        <taxon>Hymenobacteraceae</taxon>
        <taxon>Hymenobacter</taxon>
    </lineage>
</organism>
<feature type="compositionally biased region" description="Polar residues" evidence="2">
    <location>
        <begin position="1"/>
        <end position="17"/>
    </location>
</feature>
<feature type="region of interest" description="Disordered" evidence="2">
    <location>
        <begin position="1"/>
        <end position="26"/>
    </location>
</feature>
<reference evidence="5" key="1">
    <citation type="journal article" date="2019" name="Int. J. Syst. Evol. Microbiol.">
        <title>The Global Catalogue of Microorganisms (GCM) 10K type strain sequencing project: providing services to taxonomists for standard genome sequencing and annotation.</title>
        <authorList>
            <consortium name="The Broad Institute Genomics Platform"/>
            <consortium name="The Broad Institute Genome Sequencing Center for Infectious Disease"/>
            <person name="Wu L."/>
            <person name="Ma J."/>
        </authorList>
    </citation>
    <scope>NUCLEOTIDE SEQUENCE [LARGE SCALE GENOMIC DNA]</scope>
    <source>
        <strain evidence="5">CGMCC 1.12990</strain>
    </source>
</reference>
<comment type="caution">
    <text evidence="4">The sequence shown here is derived from an EMBL/GenBank/DDBJ whole genome shotgun (WGS) entry which is preliminary data.</text>
</comment>